<keyword evidence="5 7" id="KW-0472">Membrane</keyword>
<feature type="transmembrane region" description="Helical" evidence="7">
    <location>
        <begin position="83"/>
        <end position="102"/>
    </location>
</feature>
<evidence type="ECO:0000256" key="2">
    <source>
        <dbReference type="ARBA" id="ARBA00022475"/>
    </source>
</evidence>
<evidence type="ECO:0000256" key="1">
    <source>
        <dbReference type="ARBA" id="ARBA00004651"/>
    </source>
</evidence>
<dbReference type="InterPro" id="IPR037185">
    <property type="entry name" value="EmrE-like"/>
</dbReference>
<keyword evidence="3 6" id="KW-0812">Transmembrane</keyword>
<dbReference type="InterPro" id="IPR000390">
    <property type="entry name" value="Small_drug/metabolite_transptr"/>
</dbReference>
<evidence type="ECO:0000256" key="4">
    <source>
        <dbReference type="ARBA" id="ARBA00022989"/>
    </source>
</evidence>
<dbReference type="RefSeq" id="WP_089754773.1">
    <property type="nucleotide sequence ID" value="NZ_FOOG01000065.1"/>
</dbReference>
<keyword evidence="9" id="KW-1185">Reference proteome</keyword>
<name>A0A1I2TJ06_9BACI</name>
<organism evidence="8 9">
    <name type="scientific">Halobacillus alkaliphilus</name>
    <dbReference type="NCBI Taxonomy" id="396056"/>
    <lineage>
        <taxon>Bacteria</taxon>
        <taxon>Bacillati</taxon>
        <taxon>Bacillota</taxon>
        <taxon>Bacilli</taxon>
        <taxon>Bacillales</taxon>
        <taxon>Bacillaceae</taxon>
        <taxon>Halobacillus</taxon>
    </lineage>
</organism>
<dbReference type="PANTHER" id="PTHR30561">
    <property type="entry name" value="SMR FAMILY PROTON-DEPENDENT DRUG EFFLUX TRANSPORTER SUGE"/>
    <property type="match status" value="1"/>
</dbReference>
<feature type="transmembrane region" description="Helical" evidence="7">
    <location>
        <begin position="28"/>
        <end position="46"/>
    </location>
</feature>
<dbReference type="Gene3D" id="1.10.3730.20">
    <property type="match status" value="1"/>
</dbReference>
<reference evidence="9" key="1">
    <citation type="submission" date="2016-10" db="EMBL/GenBank/DDBJ databases">
        <authorList>
            <person name="Varghese N."/>
            <person name="Submissions S."/>
        </authorList>
    </citation>
    <scope>NUCLEOTIDE SEQUENCE [LARGE SCALE GENOMIC DNA]</scope>
    <source>
        <strain evidence="9">FP5</strain>
    </source>
</reference>
<evidence type="ECO:0000256" key="3">
    <source>
        <dbReference type="ARBA" id="ARBA00022692"/>
    </source>
</evidence>
<dbReference type="InterPro" id="IPR045324">
    <property type="entry name" value="Small_multidrug_res"/>
</dbReference>
<proteinExistence type="inferred from homology"/>
<comment type="similarity">
    <text evidence="6">Belongs to the drug/metabolite transporter (DMT) superfamily. Small multidrug resistance (SMR) (TC 2.A.7.1) family.</text>
</comment>
<dbReference type="OrthoDB" id="2168659at2"/>
<keyword evidence="2" id="KW-1003">Cell membrane</keyword>
<evidence type="ECO:0000313" key="8">
    <source>
        <dbReference type="EMBL" id="SFG62341.1"/>
    </source>
</evidence>
<evidence type="ECO:0000313" key="9">
    <source>
        <dbReference type="Proteomes" id="UP000198897"/>
    </source>
</evidence>
<evidence type="ECO:0000256" key="7">
    <source>
        <dbReference type="SAM" id="Phobius"/>
    </source>
</evidence>
<comment type="subcellular location">
    <subcellularLocation>
        <location evidence="1 6">Cell membrane</location>
        <topology evidence="1 6">Multi-pass membrane protein</topology>
    </subcellularLocation>
</comment>
<feature type="transmembrane region" description="Helical" evidence="7">
    <location>
        <begin position="5"/>
        <end position="22"/>
    </location>
</feature>
<dbReference type="Pfam" id="PF00893">
    <property type="entry name" value="Multi_Drug_Res"/>
    <property type="match status" value="1"/>
</dbReference>
<protein>
    <submittedName>
        <fullName evidence="8">Paired small multidrug resistance pump</fullName>
    </submittedName>
</protein>
<dbReference type="Proteomes" id="UP000198897">
    <property type="component" value="Unassembled WGS sequence"/>
</dbReference>
<dbReference type="EMBL" id="FOOG01000065">
    <property type="protein sequence ID" value="SFG62341.1"/>
    <property type="molecule type" value="Genomic_DNA"/>
</dbReference>
<dbReference type="GO" id="GO:0022857">
    <property type="term" value="F:transmembrane transporter activity"/>
    <property type="evidence" value="ECO:0007669"/>
    <property type="project" value="InterPro"/>
</dbReference>
<feature type="transmembrane region" description="Helical" evidence="7">
    <location>
        <begin position="58"/>
        <end position="77"/>
    </location>
</feature>
<dbReference type="SUPFAM" id="SSF103481">
    <property type="entry name" value="Multidrug resistance efflux transporter EmrE"/>
    <property type="match status" value="1"/>
</dbReference>
<sequence>MNRSWMFVVIGSLFEVGWVMGLKHAYNSMTWIATSIAIFLSFALIIKATQKLAVGTVYAVFTGLGTTGTVLMEMLVFGEPVNMLKLFLILILLTGVMGLKLVTGEPEAEGGTS</sequence>
<dbReference type="AlphaFoldDB" id="A0A1I2TJ06"/>
<dbReference type="PANTHER" id="PTHR30561:SF7">
    <property type="entry name" value="GUANIDINIUM EFFLUX SYSTEM SUBUNIT GDNC-RELATED"/>
    <property type="match status" value="1"/>
</dbReference>
<gene>
    <name evidence="8" type="ORF">SAMN05216353_16518</name>
</gene>
<evidence type="ECO:0000256" key="6">
    <source>
        <dbReference type="RuleBase" id="RU003942"/>
    </source>
</evidence>
<dbReference type="GO" id="GO:0005886">
    <property type="term" value="C:plasma membrane"/>
    <property type="evidence" value="ECO:0007669"/>
    <property type="project" value="UniProtKB-SubCell"/>
</dbReference>
<evidence type="ECO:0000256" key="5">
    <source>
        <dbReference type="ARBA" id="ARBA00023136"/>
    </source>
</evidence>
<accession>A0A1I2TJ06</accession>
<keyword evidence="4 7" id="KW-1133">Transmembrane helix</keyword>